<dbReference type="Proteomes" id="UP000198427">
    <property type="component" value="Unassembled WGS sequence"/>
</dbReference>
<proteinExistence type="predicted"/>
<protein>
    <submittedName>
        <fullName evidence="1">Uncharacterized protein</fullName>
    </submittedName>
</protein>
<dbReference type="GeneID" id="94029383"/>
<dbReference type="EMBL" id="FZNZ01000043">
    <property type="protein sequence ID" value="SNS11239.1"/>
    <property type="molecule type" value="Genomic_DNA"/>
</dbReference>
<name>A0A2K9HKQ1_9BACT</name>
<gene>
    <name evidence="1" type="ORF">SAMN06265364_14311</name>
</gene>
<keyword evidence="2" id="KW-1185">Reference proteome</keyword>
<dbReference type="OrthoDB" id="7059836at2"/>
<evidence type="ECO:0000313" key="1">
    <source>
        <dbReference type="EMBL" id="SNS11239.1"/>
    </source>
</evidence>
<accession>A0A2K9HKQ1</accession>
<dbReference type="AlphaFoldDB" id="A0A2K9HKQ1"/>
<organism evidence="1 2">
    <name type="scientific">Prevotella jejuni</name>
    <dbReference type="NCBI Taxonomy" id="1177574"/>
    <lineage>
        <taxon>Bacteria</taxon>
        <taxon>Pseudomonadati</taxon>
        <taxon>Bacteroidota</taxon>
        <taxon>Bacteroidia</taxon>
        <taxon>Bacteroidales</taxon>
        <taxon>Prevotellaceae</taxon>
        <taxon>Prevotella</taxon>
    </lineage>
</organism>
<sequence length="346" mass="40518">MRCIIILLLSALCACKAPSKKVYVSEQREIYSEQEVKSSCVGERINWQFISLDNIYNSDSQAASSLLTRLSVPPKVETNKDTLIINGKQKILFSQHKEIPKSYFMYDTRYYIKDLHNYFIKANKEFSLNIKDSIPYLQIERYLDEENGAFDWEDYTLWQTIPCNGKDLFLIYKREFVLHYKNPQSGFYSNTEDMHNKSLRAITNKSLLAKSNETLPYDKRIDIKTVKYNLIESKYLKGVSEILCDTGNKLRYLPLPNKGDIYLILVPMDCGDFDYRFYLLSIKNNTIISNLYVEGIWFEPDSDESKEITSFRIDKNFSIKVKTTFIDSSQKVKTYIIRDDGKIIEK</sequence>
<reference evidence="1 2" key="1">
    <citation type="submission" date="2017-06" db="EMBL/GenBank/DDBJ databases">
        <authorList>
            <person name="Varghese N."/>
            <person name="Submissions S."/>
        </authorList>
    </citation>
    <scope>NUCLEOTIDE SEQUENCE [LARGE SCALE GENOMIC DNA]</scope>
    <source>
        <strain evidence="1 2">DSM 26989</strain>
    </source>
</reference>
<dbReference type="RefSeq" id="WP_089367151.1">
    <property type="nucleotide sequence ID" value="NZ_CP023863.1"/>
</dbReference>
<dbReference type="PROSITE" id="PS51257">
    <property type="entry name" value="PROKAR_LIPOPROTEIN"/>
    <property type="match status" value="1"/>
</dbReference>
<evidence type="ECO:0000313" key="2">
    <source>
        <dbReference type="Proteomes" id="UP000198427"/>
    </source>
</evidence>
<dbReference type="KEGG" id="pje:CRM71_08225"/>
<comment type="caution">
    <text evidence="1">The sequence shown here is derived from an EMBL/GenBank/DDBJ whole genome shotgun (WGS) entry which is preliminary data.</text>
</comment>